<dbReference type="EMBL" id="CP039345">
    <property type="protein sequence ID" value="QCD78556.1"/>
    <property type="molecule type" value="Genomic_DNA"/>
</dbReference>
<feature type="region of interest" description="Disordered" evidence="1">
    <location>
        <begin position="158"/>
        <end position="184"/>
    </location>
</feature>
<reference evidence="2 3" key="1">
    <citation type="submission" date="2019-04" db="EMBL/GenBank/DDBJ databases">
        <title>An improved genome assembly and genetic linkage map for asparagus bean, Vigna unguiculata ssp. sesquipedialis.</title>
        <authorList>
            <person name="Xia Q."/>
            <person name="Zhang R."/>
            <person name="Dong Y."/>
        </authorList>
    </citation>
    <scope>NUCLEOTIDE SEQUENCE [LARGE SCALE GENOMIC DNA]</scope>
    <source>
        <tissue evidence="2">Leaf</tissue>
    </source>
</reference>
<name>A0A4D6KKM0_VIGUN</name>
<accession>A0A4D6KKM0</accession>
<gene>
    <name evidence="2" type="ORF">DEO72_LG1g2192</name>
</gene>
<keyword evidence="3" id="KW-1185">Reference proteome</keyword>
<evidence type="ECO:0000313" key="2">
    <source>
        <dbReference type="EMBL" id="QCD78556.1"/>
    </source>
</evidence>
<dbReference type="AlphaFoldDB" id="A0A4D6KKM0"/>
<protein>
    <submittedName>
        <fullName evidence="2">Uncharacterized protein</fullName>
    </submittedName>
</protein>
<evidence type="ECO:0000256" key="1">
    <source>
        <dbReference type="SAM" id="MobiDB-lite"/>
    </source>
</evidence>
<organism evidence="2 3">
    <name type="scientific">Vigna unguiculata</name>
    <name type="common">Cowpea</name>
    <dbReference type="NCBI Taxonomy" id="3917"/>
    <lineage>
        <taxon>Eukaryota</taxon>
        <taxon>Viridiplantae</taxon>
        <taxon>Streptophyta</taxon>
        <taxon>Embryophyta</taxon>
        <taxon>Tracheophyta</taxon>
        <taxon>Spermatophyta</taxon>
        <taxon>Magnoliopsida</taxon>
        <taxon>eudicotyledons</taxon>
        <taxon>Gunneridae</taxon>
        <taxon>Pentapetalae</taxon>
        <taxon>rosids</taxon>
        <taxon>fabids</taxon>
        <taxon>Fabales</taxon>
        <taxon>Fabaceae</taxon>
        <taxon>Papilionoideae</taxon>
        <taxon>50 kb inversion clade</taxon>
        <taxon>NPAAA clade</taxon>
        <taxon>indigoferoid/millettioid clade</taxon>
        <taxon>Phaseoleae</taxon>
        <taxon>Vigna</taxon>
    </lineage>
</organism>
<sequence>MRLMTYCHRIRVDLGVNSGWGDWWESLLRLYFAVLPKTCNSRSGEPGSPRRDMQGLIFLPYSRLSLMRMIMGLGERSSRLADQNIHSTPLSLTIETSTPLTNSRTLHSTLTHSRNQHSPSINAHRNQHSPSINAHHHFNLHQRPSSLQPPSAPIITSTSISVVHRRSDSEPPSRRRSVVSSSQRNTVSSSPFIVALHRRRPPSSTHAVTLWQKRVPTFIVHKAKPLSENPPRIGKKIVRDGFRVLHFGMYVGGFVNNPRK</sequence>
<feature type="region of interest" description="Disordered" evidence="1">
    <location>
        <begin position="110"/>
        <end position="131"/>
    </location>
</feature>
<evidence type="ECO:0000313" key="3">
    <source>
        <dbReference type="Proteomes" id="UP000501690"/>
    </source>
</evidence>
<proteinExistence type="predicted"/>
<dbReference type="Proteomes" id="UP000501690">
    <property type="component" value="Linkage Group LG1"/>
</dbReference>